<reference evidence="2" key="1">
    <citation type="submission" date="2014-09" db="EMBL/GenBank/DDBJ databases">
        <authorList>
            <person name="Magalhaes I.L.F."/>
            <person name="Oliveira U."/>
            <person name="Santos F.R."/>
            <person name="Vidigal T.H.D.A."/>
            <person name="Brescovit A.D."/>
            <person name="Santos A.J."/>
        </authorList>
    </citation>
    <scope>NUCLEOTIDE SEQUENCE</scope>
    <source>
        <tissue evidence="2">Shoot tissue taken approximately 20 cm above the soil surface</tissue>
    </source>
</reference>
<proteinExistence type="predicted"/>
<dbReference type="PANTHER" id="PTHR48225:SF7">
    <property type="entry name" value="MEIOSIS-SPECIFIC PROTEIN HOP1"/>
    <property type="match status" value="1"/>
</dbReference>
<accession>A0A0A9H6X4</accession>
<organism evidence="2">
    <name type="scientific">Arundo donax</name>
    <name type="common">Giant reed</name>
    <name type="synonym">Donax arundinaceus</name>
    <dbReference type="NCBI Taxonomy" id="35708"/>
    <lineage>
        <taxon>Eukaryota</taxon>
        <taxon>Viridiplantae</taxon>
        <taxon>Streptophyta</taxon>
        <taxon>Embryophyta</taxon>
        <taxon>Tracheophyta</taxon>
        <taxon>Spermatophyta</taxon>
        <taxon>Magnoliopsida</taxon>
        <taxon>Liliopsida</taxon>
        <taxon>Poales</taxon>
        <taxon>Poaceae</taxon>
        <taxon>PACMAD clade</taxon>
        <taxon>Arundinoideae</taxon>
        <taxon>Arundineae</taxon>
        <taxon>Arundo</taxon>
    </lineage>
</organism>
<evidence type="ECO:0000256" key="1">
    <source>
        <dbReference type="SAM" id="MobiDB-lite"/>
    </source>
</evidence>
<reference evidence="2" key="2">
    <citation type="journal article" date="2015" name="Data Brief">
        <title>Shoot transcriptome of the giant reed, Arundo donax.</title>
        <authorList>
            <person name="Barrero R.A."/>
            <person name="Guerrero F.D."/>
            <person name="Moolhuijzen P."/>
            <person name="Goolsby J.A."/>
            <person name="Tidwell J."/>
            <person name="Bellgard S.E."/>
            <person name="Bellgard M.I."/>
        </authorList>
    </citation>
    <scope>NUCLEOTIDE SEQUENCE</scope>
    <source>
        <tissue evidence="2">Shoot tissue taken approximately 20 cm above the soil surface</tissue>
    </source>
</reference>
<sequence length="111" mass="12223">MKDGSTMGCLHSIGSDLTRTRELPELQQNVSLQSGQEAAATDKDQSRTPTSLRELAAPVCSLESGVLGQRIKRSLTGGDDMQSTQDKRSRKASMVKEPILQYVKRQKFQAQ</sequence>
<dbReference type="PANTHER" id="PTHR48225">
    <property type="entry name" value="HORMA DOMAIN-CONTAINING PROTEIN 1"/>
    <property type="match status" value="1"/>
</dbReference>
<dbReference type="AlphaFoldDB" id="A0A0A9H6X4"/>
<name>A0A0A9H6X4_ARUDO</name>
<dbReference type="InterPro" id="IPR051294">
    <property type="entry name" value="HORMA_MeioticProgression"/>
</dbReference>
<feature type="region of interest" description="Disordered" evidence="1">
    <location>
        <begin position="71"/>
        <end position="96"/>
    </location>
</feature>
<protein>
    <submittedName>
        <fullName evidence="2">Uncharacterized protein</fullName>
    </submittedName>
</protein>
<dbReference type="EMBL" id="GBRH01169288">
    <property type="protein sequence ID" value="JAE28608.1"/>
    <property type="molecule type" value="Transcribed_RNA"/>
</dbReference>
<feature type="region of interest" description="Disordered" evidence="1">
    <location>
        <begin position="1"/>
        <end position="20"/>
    </location>
</feature>
<feature type="region of interest" description="Disordered" evidence="1">
    <location>
        <begin position="30"/>
        <end position="52"/>
    </location>
</feature>
<evidence type="ECO:0000313" key="2">
    <source>
        <dbReference type="EMBL" id="JAE28608.1"/>
    </source>
</evidence>